<evidence type="ECO:0000259" key="2">
    <source>
        <dbReference type="PROSITE" id="PS51352"/>
    </source>
</evidence>
<name>A0A6C0LQT1_9ZZZZ</name>
<dbReference type="PROSITE" id="PS51352">
    <property type="entry name" value="THIOREDOXIN_2"/>
    <property type="match status" value="1"/>
</dbReference>
<sequence>MIKEIKTIDDFLDTIKSTKKDYNGKLEKCSVIVIDFFATWCGPCEMIAPKFDKLSEKYKTVGFYKINIDDMDIQEVVNSNNISSLPTFCLFKYGSCVAKIMGTDIEKIEKQIIQYLSKEEF</sequence>
<dbReference type="PANTHER" id="PTHR46115">
    <property type="entry name" value="THIOREDOXIN-LIKE PROTEIN 1"/>
    <property type="match status" value="1"/>
</dbReference>
<keyword evidence="1" id="KW-1015">Disulfide bond</keyword>
<feature type="domain" description="Thioredoxin" evidence="2">
    <location>
        <begin position="1"/>
        <end position="118"/>
    </location>
</feature>
<proteinExistence type="predicted"/>
<dbReference type="GO" id="GO:0015035">
    <property type="term" value="F:protein-disulfide reductase activity"/>
    <property type="evidence" value="ECO:0007669"/>
    <property type="project" value="InterPro"/>
</dbReference>
<dbReference type="PIRSF" id="PIRSF000077">
    <property type="entry name" value="Thioredoxin"/>
    <property type="match status" value="1"/>
</dbReference>
<evidence type="ECO:0000313" key="3">
    <source>
        <dbReference type="EMBL" id="QHU33246.1"/>
    </source>
</evidence>
<protein>
    <recommendedName>
        <fullName evidence="2">Thioredoxin domain-containing protein</fullName>
    </recommendedName>
</protein>
<dbReference type="PROSITE" id="PS00194">
    <property type="entry name" value="THIOREDOXIN_1"/>
    <property type="match status" value="1"/>
</dbReference>
<dbReference type="SUPFAM" id="SSF52833">
    <property type="entry name" value="Thioredoxin-like"/>
    <property type="match status" value="1"/>
</dbReference>
<dbReference type="InterPro" id="IPR013766">
    <property type="entry name" value="Thioredoxin_domain"/>
</dbReference>
<dbReference type="InterPro" id="IPR017937">
    <property type="entry name" value="Thioredoxin_CS"/>
</dbReference>
<organism evidence="3">
    <name type="scientific">viral metagenome</name>
    <dbReference type="NCBI Taxonomy" id="1070528"/>
    <lineage>
        <taxon>unclassified sequences</taxon>
        <taxon>metagenomes</taxon>
        <taxon>organismal metagenomes</taxon>
    </lineage>
</organism>
<evidence type="ECO:0000256" key="1">
    <source>
        <dbReference type="ARBA" id="ARBA00023157"/>
    </source>
</evidence>
<dbReference type="AlphaFoldDB" id="A0A6C0LQT1"/>
<accession>A0A6C0LQT1</accession>
<dbReference type="EMBL" id="MN740556">
    <property type="protein sequence ID" value="QHU33246.1"/>
    <property type="molecule type" value="Genomic_DNA"/>
</dbReference>
<dbReference type="CDD" id="cd02947">
    <property type="entry name" value="TRX_family"/>
    <property type="match status" value="1"/>
</dbReference>
<dbReference type="PRINTS" id="PR00421">
    <property type="entry name" value="THIOREDOXIN"/>
</dbReference>
<dbReference type="Pfam" id="PF00085">
    <property type="entry name" value="Thioredoxin"/>
    <property type="match status" value="1"/>
</dbReference>
<reference evidence="3" key="1">
    <citation type="journal article" date="2020" name="Nature">
        <title>Giant virus diversity and host interactions through global metagenomics.</title>
        <authorList>
            <person name="Schulz F."/>
            <person name="Roux S."/>
            <person name="Paez-Espino D."/>
            <person name="Jungbluth S."/>
            <person name="Walsh D.A."/>
            <person name="Denef V.J."/>
            <person name="McMahon K.D."/>
            <person name="Konstantinidis K.T."/>
            <person name="Eloe-Fadrosh E.A."/>
            <person name="Kyrpides N.C."/>
            <person name="Woyke T."/>
        </authorList>
    </citation>
    <scope>NUCLEOTIDE SEQUENCE</scope>
    <source>
        <strain evidence="3">GVMAG-S-1014582-52</strain>
    </source>
</reference>
<dbReference type="Gene3D" id="3.40.30.10">
    <property type="entry name" value="Glutaredoxin"/>
    <property type="match status" value="1"/>
</dbReference>
<dbReference type="InterPro" id="IPR036249">
    <property type="entry name" value="Thioredoxin-like_sf"/>
</dbReference>
<dbReference type="InterPro" id="IPR005746">
    <property type="entry name" value="Thioredoxin"/>
</dbReference>